<dbReference type="RefSeq" id="WP_382343895.1">
    <property type="nucleotide sequence ID" value="NZ_JBHSAB010000024.1"/>
</dbReference>
<organism evidence="1 2">
    <name type="scientific">Legionella dresdenensis</name>
    <dbReference type="NCBI Taxonomy" id="450200"/>
    <lineage>
        <taxon>Bacteria</taxon>
        <taxon>Pseudomonadati</taxon>
        <taxon>Pseudomonadota</taxon>
        <taxon>Gammaproteobacteria</taxon>
        <taxon>Legionellales</taxon>
        <taxon>Legionellaceae</taxon>
        <taxon>Legionella</taxon>
    </lineage>
</organism>
<protein>
    <submittedName>
        <fullName evidence="1">Uncharacterized protein</fullName>
    </submittedName>
</protein>
<reference evidence="2" key="1">
    <citation type="journal article" date="2019" name="Int. J. Syst. Evol. Microbiol.">
        <title>The Global Catalogue of Microorganisms (GCM) 10K type strain sequencing project: providing services to taxonomists for standard genome sequencing and annotation.</title>
        <authorList>
            <consortium name="The Broad Institute Genomics Platform"/>
            <consortium name="The Broad Institute Genome Sequencing Center for Infectious Disease"/>
            <person name="Wu L."/>
            <person name="Ma J."/>
        </authorList>
    </citation>
    <scope>NUCLEOTIDE SEQUENCE [LARGE SCALE GENOMIC DNA]</scope>
    <source>
        <strain evidence="2">CCUG 59858</strain>
    </source>
</reference>
<comment type="caution">
    <text evidence="1">The sequence shown here is derived from an EMBL/GenBank/DDBJ whole genome shotgun (WGS) entry which is preliminary data.</text>
</comment>
<name>A0ABV8CGX4_9GAMM</name>
<dbReference type="EMBL" id="JBHSAB010000024">
    <property type="protein sequence ID" value="MFC3909563.1"/>
    <property type="molecule type" value="Genomic_DNA"/>
</dbReference>
<dbReference type="Proteomes" id="UP001595758">
    <property type="component" value="Unassembled WGS sequence"/>
</dbReference>
<keyword evidence="2" id="KW-1185">Reference proteome</keyword>
<gene>
    <name evidence="1" type="ORF">ACFORL_10825</name>
</gene>
<accession>A0ABV8CGX4</accession>
<sequence length="447" mass="51343">MPSKFKELTGDALSEKIVSLPAEIESCLPLGDSFYMVYPDQGKKWQLLVDYKPEDTEDGIYSQTHNRLVHQSEALDQAQEKLAQNQLEGSAYNNDSASLKLHLNINNIGELDETIILELIKLLITEATAANSMQFHFKIIDPRHHIHPRFANNDQITIYFDKYSSTADMLRLAETVHNFFAKNLIPENSNPLGPKDRFVFNPFVSARFDNNKLLQKYGVYPFFDLALKKFFSDNRHSDLSHVPLCAFETVFNRILLSSVQDLQVNSSNELNQETDEKIQREFAAMVQNPKAYIGAKRKRGTPTEKQINAFNILLSCIQKEYAEMGLKEADANELHWRLRQAFRMYRLNKEANFYTYTRLKDSCLKTLQDITRGLSREEQRQINRRVMGVITSIGAPFMYQNKRSKTVFFANSDDMPHQKLLEKMGSSDVFVIRANSGKGEENSSPAL</sequence>
<evidence type="ECO:0000313" key="1">
    <source>
        <dbReference type="EMBL" id="MFC3909563.1"/>
    </source>
</evidence>
<proteinExistence type="predicted"/>
<evidence type="ECO:0000313" key="2">
    <source>
        <dbReference type="Proteomes" id="UP001595758"/>
    </source>
</evidence>